<dbReference type="EMBL" id="CM007650">
    <property type="protein sequence ID" value="ONM57608.1"/>
    <property type="molecule type" value="Genomic_DNA"/>
</dbReference>
<organism evidence="1">
    <name type="scientific">Zea mays</name>
    <name type="common">Maize</name>
    <dbReference type="NCBI Taxonomy" id="4577"/>
    <lineage>
        <taxon>Eukaryota</taxon>
        <taxon>Viridiplantae</taxon>
        <taxon>Streptophyta</taxon>
        <taxon>Embryophyta</taxon>
        <taxon>Tracheophyta</taxon>
        <taxon>Spermatophyta</taxon>
        <taxon>Magnoliopsida</taxon>
        <taxon>Liliopsida</taxon>
        <taxon>Poales</taxon>
        <taxon>Poaceae</taxon>
        <taxon>PACMAD clade</taxon>
        <taxon>Panicoideae</taxon>
        <taxon>Andropogonodae</taxon>
        <taxon>Andropogoneae</taxon>
        <taxon>Tripsacinae</taxon>
        <taxon>Zea</taxon>
    </lineage>
</organism>
<protein>
    <submittedName>
        <fullName evidence="1">Glucan endo-1,3-beta-glucosidase 3</fullName>
    </submittedName>
</protein>
<evidence type="ECO:0000313" key="1">
    <source>
        <dbReference type="EMBL" id="ONM57608.1"/>
    </source>
</evidence>
<name>A0A1D6ICM5_MAIZE</name>
<accession>A0A1D6ICM5</accession>
<gene>
    <name evidence="1" type="ORF">ZEAMMB73_Zm00001d021598</name>
</gene>
<sequence>MTAVYFLEGKLLKLLLCDIHDTVLFIYYCLCFLSVKDNSTVANKDKLFTSGGKSFISYICLQSRYAVQTQPPFVTKSPKPLFFMSLQEAPTSINLVGIPTHTLKETYIERNHTDHLLL</sequence>
<reference evidence="1" key="1">
    <citation type="submission" date="2015-12" db="EMBL/GenBank/DDBJ databases">
        <title>Update maize B73 reference genome by single molecule sequencing technologies.</title>
        <authorList>
            <consortium name="Maize Genome Sequencing Project"/>
            <person name="Ware D."/>
        </authorList>
    </citation>
    <scope>NUCLEOTIDE SEQUENCE [LARGE SCALE GENOMIC DNA]</scope>
    <source>
        <tissue evidence="1">Seedling</tissue>
    </source>
</reference>
<proteinExistence type="predicted"/>
<dbReference type="AlphaFoldDB" id="A0A1D6ICM5"/>